<keyword evidence="3" id="KW-1185">Reference proteome</keyword>
<feature type="transmembrane region" description="Helical" evidence="1">
    <location>
        <begin position="136"/>
        <end position="153"/>
    </location>
</feature>
<dbReference type="EMBL" id="JAGTXB010000027">
    <property type="protein sequence ID" value="MBS0032053.1"/>
    <property type="molecule type" value="Genomic_DNA"/>
</dbReference>
<dbReference type="RefSeq" id="WP_211977213.1">
    <property type="nucleotide sequence ID" value="NZ_CBFHAM010000018.1"/>
</dbReference>
<feature type="transmembrane region" description="Helical" evidence="1">
    <location>
        <begin position="159"/>
        <end position="176"/>
    </location>
</feature>
<reference evidence="2 3" key="1">
    <citation type="submission" date="2021-04" db="EMBL/GenBank/DDBJ databases">
        <title>Chitinophaga sp. nov., isolated from the rhizosphere soil.</title>
        <authorList>
            <person name="He S."/>
        </authorList>
    </citation>
    <scope>NUCLEOTIDE SEQUENCE [LARGE SCALE GENOMIC DNA]</scope>
    <source>
        <strain evidence="2 3">2R12</strain>
    </source>
</reference>
<feature type="transmembrane region" description="Helical" evidence="1">
    <location>
        <begin position="84"/>
        <end position="105"/>
    </location>
</feature>
<feature type="transmembrane region" description="Helical" evidence="1">
    <location>
        <begin position="430"/>
        <end position="450"/>
    </location>
</feature>
<accession>A0ABS5JAK0</accession>
<dbReference type="Proteomes" id="UP000676386">
    <property type="component" value="Unassembled WGS sequence"/>
</dbReference>
<evidence type="ECO:0008006" key="4">
    <source>
        <dbReference type="Google" id="ProtNLM"/>
    </source>
</evidence>
<organism evidence="2 3">
    <name type="scientific">Chitinophaga hostae</name>
    <dbReference type="NCBI Taxonomy" id="2831022"/>
    <lineage>
        <taxon>Bacteria</taxon>
        <taxon>Pseudomonadati</taxon>
        <taxon>Bacteroidota</taxon>
        <taxon>Chitinophagia</taxon>
        <taxon>Chitinophagales</taxon>
        <taxon>Chitinophagaceae</taxon>
        <taxon>Chitinophaga</taxon>
    </lineage>
</organism>
<keyword evidence="1" id="KW-1133">Transmembrane helix</keyword>
<feature type="transmembrane region" description="Helical" evidence="1">
    <location>
        <begin position="111"/>
        <end position="129"/>
    </location>
</feature>
<evidence type="ECO:0000313" key="3">
    <source>
        <dbReference type="Proteomes" id="UP000676386"/>
    </source>
</evidence>
<evidence type="ECO:0000313" key="2">
    <source>
        <dbReference type="EMBL" id="MBS0032053.1"/>
    </source>
</evidence>
<feature type="transmembrane region" description="Helical" evidence="1">
    <location>
        <begin position="197"/>
        <end position="214"/>
    </location>
</feature>
<feature type="transmembrane region" description="Helical" evidence="1">
    <location>
        <begin position="16"/>
        <end position="39"/>
    </location>
</feature>
<proteinExistence type="predicted"/>
<keyword evidence="1" id="KW-0472">Membrane</keyword>
<keyword evidence="1" id="KW-0812">Transmembrane</keyword>
<gene>
    <name evidence="2" type="ORF">KE626_32270</name>
</gene>
<name>A0ABS5JAK0_9BACT</name>
<feature type="transmembrane region" description="Helical" evidence="1">
    <location>
        <begin position="394"/>
        <end position="418"/>
    </location>
</feature>
<protein>
    <recommendedName>
        <fullName evidence="4">Dolichyl-phosphate-mannose-protein mannosyltransferase</fullName>
    </recommendedName>
</protein>
<evidence type="ECO:0000256" key="1">
    <source>
        <dbReference type="SAM" id="Phobius"/>
    </source>
</evidence>
<comment type="caution">
    <text evidence="2">The sequence shown here is derived from an EMBL/GenBank/DDBJ whole genome shotgun (WGS) entry which is preliminary data.</text>
</comment>
<sequence>MSATFPSFVLSKPQRIYLLVAVFAAIIQLIVFKLCYPFADFFSDSYSYIFAAANRLDVNIWPIGYSKFLWLFHQLTYSDTAVVAFQYLFGQAIALYFFFTLLYFYAPSRQLSNIIFIFLFFNPLFLYLGNYISSDALFLGLSLLWLVQLLWIIHRPRIYQVFVHALLIAILFTLRYNAMFYPLISAVALVISHRKPVWKLCGIAFPLLLILLFVNHTRNSSYTLTGTRQFSIFGGWQMANNALYMYPFITENEPPPAECREFDRLVKSYFSLVPEELKTVSPRDGAFYIKYPAAPLKQYLARNVNVTGDKTNGISSWGAVAPVYGTYGKFLITRHPVGFTRYFLLPNTFNYCLPPLEKLEVYNLGEKKVSAIAARWFHYPGTRITAVSMNIQGAILLLFPAIFLITNLFFIWILVLWIRNRRNRIKDQAFSNALFLVISLLLVNCAFSILASPIVFRYQVFPMIVCLSFSLMMAERIGIFSDTGTQGS</sequence>